<proteinExistence type="predicted"/>
<sequence length="624" mass="70664">MLNLLNCILSFIDFFFIGKAVAAAEVDQSKQRKVSSANFRWRWRKCGQGISGGVQFWGLKRASEEDRPTRVVSEGAAGGKLGWRSARGSGGWAVGGLRSEADAGAVLQGVKIGGDLWVRELRGEGQNCGWRVAGVFVSINLSIIYQNIIWGKLGVKLQNHQKAEKAEHSQSLSRLQCAKSGNKGVVLDTHRRRTLSYLLRRFFFPQRVAAQHCGSFGAVADVFIDTSSSLSTPYPRGLTRTQYFLIFIYSWYPFFMHCQTDQKLTQSIKNIIQAQISGLIPLRSSRFTLKRNILISDSLYSMKYIHRREVHEIQGDNKLKKRKRNKILSQRGSNDFERILEMGLIYQLKANFKWNRYTSPSFMVVNKPVKLQKTRSKSEPHLKSWKASVFNPTFLQDLFNKALMHSHCKQVEFGWKLVWILLHVNFSQLSKVFFFSDVVNFLVSFFFMFFWLSLLEINMAISPFTPHEGGLSVSHIKGYISFIFSISPFYLCFMSENISGVGSGSIQSLYDVYFKSLSVYLRKWWASHATSSISLLSFTPLKILLLRALGCGMSFDKFFLEGNPGILHGFFLLRKSGNGGRVSDNTYFGESHRGGLPTSVICIVTPSGTCQGFPQLGEIMDKNH</sequence>
<evidence type="ECO:0000313" key="4">
    <source>
        <dbReference type="Proteomes" id="UP000037035"/>
    </source>
</evidence>
<keyword evidence="1" id="KW-0472">Membrane</keyword>
<evidence type="ECO:0000256" key="2">
    <source>
        <dbReference type="SAM" id="SignalP"/>
    </source>
</evidence>
<keyword evidence="1" id="KW-0812">Transmembrane</keyword>
<comment type="caution">
    <text evidence="3">The sequence shown here is derived from an EMBL/GenBank/DDBJ whole genome shotgun (WGS) entry which is preliminary data.</text>
</comment>
<keyword evidence="4" id="KW-1185">Reference proteome</keyword>
<dbReference type="AlphaFoldDB" id="A0A0L6U9H5"/>
<evidence type="ECO:0000256" key="1">
    <source>
        <dbReference type="SAM" id="Phobius"/>
    </source>
</evidence>
<dbReference type="Proteomes" id="UP000037035">
    <property type="component" value="Unassembled WGS sequence"/>
</dbReference>
<feature type="transmembrane region" description="Helical" evidence="1">
    <location>
        <begin position="432"/>
        <end position="452"/>
    </location>
</feature>
<dbReference type="VEuPathDB" id="FungiDB:VP01_838g1"/>
<keyword evidence="2" id="KW-0732">Signal</keyword>
<keyword evidence="1" id="KW-1133">Transmembrane helix</keyword>
<dbReference type="EMBL" id="LAVV01013926">
    <property type="protein sequence ID" value="KNZ45209.1"/>
    <property type="molecule type" value="Genomic_DNA"/>
</dbReference>
<protein>
    <submittedName>
        <fullName evidence="3">Putative signal peptide protein</fullName>
    </submittedName>
</protein>
<feature type="chain" id="PRO_5005567680" evidence="2">
    <location>
        <begin position="23"/>
        <end position="624"/>
    </location>
</feature>
<evidence type="ECO:0000313" key="3">
    <source>
        <dbReference type="EMBL" id="KNZ45209.1"/>
    </source>
</evidence>
<reference evidence="3 4" key="1">
    <citation type="submission" date="2015-08" db="EMBL/GenBank/DDBJ databases">
        <title>Next Generation Sequencing and Analysis of the Genome of Puccinia sorghi L Schw, the Causal Agent of Maize Common Rust.</title>
        <authorList>
            <person name="Rochi L."/>
            <person name="Burguener G."/>
            <person name="Darino M."/>
            <person name="Turjanski A."/>
            <person name="Kreff E."/>
            <person name="Dieguez M.J."/>
            <person name="Sacco F."/>
        </authorList>
    </citation>
    <scope>NUCLEOTIDE SEQUENCE [LARGE SCALE GENOMIC DNA]</scope>
    <source>
        <strain evidence="3 4">RO10H11247</strain>
    </source>
</reference>
<feature type="signal peptide" evidence="2">
    <location>
        <begin position="1"/>
        <end position="22"/>
    </location>
</feature>
<accession>A0A0L6U9H5</accession>
<gene>
    <name evidence="3" type="ORF">VP01_838g1</name>
</gene>
<organism evidence="3 4">
    <name type="scientific">Puccinia sorghi</name>
    <dbReference type="NCBI Taxonomy" id="27349"/>
    <lineage>
        <taxon>Eukaryota</taxon>
        <taxon>Fungi</taxon>
        <taxon>Dikarya</taxon>
        <taxon>Basidiomycota</taxon>
        <taxon>Pucciniomycotina</taxon>
        <taxon>Pucciniomycetes</taxon>
        <taxon>Pucciniales</taxon>
        <taxon>Pucciniaceae</taxon>
        <taxon>Puccinia</taxon>
    </lineage>
</organism>
<name>A0A0L6U9H5_9BASI</name>